<sequence>MKADPWQQHHLRKLVELDTELARAAHRAANLAEQKRVDELTVAVTAAEDAVAVVGLALDDLDGAIAKLESEIDGVRKREERDRKLLDSGVDGKAQAELAHELETLERRQSALEDSELEIMEERETLTARRDENTTTCEQARTDLAEAIAARDAARTEIESSQTRLAAERSELTGQIDADLLALYERQRATTGSGAGVLQGRRCGACRIEIDRGESARIAAAAADEVVRCPECGAILLRIEA</sequence>
<dbReference type="Proteomes" id="UP000192801">
    <property type="component" value="Unassembled WGS sequence"/>
</dbReference>
<feature type="domain" description="CT398-like coiled coil hairpin" evidence="2">
    <location>
        <begin position="14"/>
        <end position="192"/>
    </location>
</feature>
<dbReference type="InterPro" id="IPR056003">
    <property type="entry name" value="CT398_CC_hairpin"/>
</dbReference>
<dbReference type="STRING" id="444597.BST26_14595"/>
<dbReference type="Gene3D" id="1.10.287.1490">
    <property type="match status" value="1"/>
</dbReference>
<proteinExistence type="predicted"/>
<feature type="domain" description="C4-type zinc ribbon" evidence="1">
    <location>
        <begin position="202"/>
        <end position="236"/>
    </location>
</feature>
<dbReference type="EMBL" id="MVHS01000037">
    <property type="protein sequence ID" value="ORA68144.1"/>
    <property type="molecule type" value="Genomic_DNA"/>
</dbReference>
<protein>
    <submittedName>
        <fullName evidence="3">Uncharacterized protein</fullName>
    </submittedName>
</protein>
<dbReference type="PANTHER" id="PTHR39082">
    <property type="entry name" value="PHOSPHOLIPASE C-BETA-2-RELATED"/>
    <property type="match status" value="1"/>
</dbReference>
<comment type="caution">
    <text evidence="3">The sequence shown here is derived from an EMBL/GenBank/DDBJ whole genome shotgun (WGS) entry which is preliminary data.</text>
</comment>
<dbReference type="Pfam" id="PF24481">
    <property type="entry name" value="CT398_CC"/>
    <property type="match status" value="1"/>
</dbReference>
<name>A0A1X0D6Y4_9MYCO</name>
<accession>A0A1X0D6Y4</accession>
<evidence type="ECO:0000313" key="4">
    <source>
        <dbReference type="Proteomes" id="UP000192801"/>
    </source>
</evidence>
<reference evidence="3 4" key="1">
    <citation type="submission" date="2016-12" db="EMBL/GenBank/DDBJ databases">
        <title>The new phylogeny of genus Mycobacterium.</title>
        <authorList>
            <person name="Tortoli E."/>
            <person name="Trovato A."/>
            <person name="Cirillo D.M."/>
        </authorList>
    </citation>
    <scope>NUCLEOTIDE SEQUENCE [LARGE SCALE GENOMIC DNA]</scope>
    <source>
        <strain evidence="3 4">DSM 45130</strain>
    </source>
</reference>
<evidence type="ECO:0000313" key="3">
    <source>
        <dbReference type="EMBL" id="ORA68144.1"/>
    </source>
</evidence>
<dbReference type="RefSeq" id="WP_083031905.1">
    <property type="nucleotide sequence ID" value="NZ_AP022618.1"/>
</dbReference>
<dbReference type="InterPro" id="IPR052376">
    <property type="entry name" value="Oxidative_Scav/Glycosyltrans"/>
</dbReference>
<dbReference type="OrthoDB" id="9784388at2"/>
<dbReference type="AlphaFoldDB" id="A0A1X0D6Y4"/>
<dbReference type="InterPro" id="IPR003743">
    <property type="entry name" value="Zf-RING_7"/>
</dbReference>
<gene>
    <name evidence="3" type="ORF">BST26_14595</name>
</gene>
<evidence type="ECO:0000259" key="2">
    <source>
        <dbReference type="Pfam" id="PF24481"/>
    </source>
</evidence>
<evidence type="ECO:0000259" key="1">
    <source>
        <dbReference type="Pfam" id="PF02591"/>
    </source>
</evidence>
<keyword evidence="4" id="KW-1185">Reference proteome</keyword>
<dbReference type="Pfam" id="PF02591">
    <property type="entry name" value="Zn_ribbon_9"/>
    <property type="match status" value="1"/>
</dbReference>
<dbReference type="PANTHER" id="PTHR39082:SF1">
    <property type="entry name" value="SCAVENGER RECEPTOR CLASS A MEMBER 3"/>
    <property type="match status" value="1"/>
</dbReference>
<organism evidence="3 4">
    <name type="scientific">Mycolicibacterium insubricum</name>
    <dbReference type="NCBI Taxonomy" id="444597"/>
    <lineage>
        <taxon>Bacteria</taxon>
        <taxon>Bacillati</taxon>
        <taxon>Actinomycetota</taxon>
        <taxon>Actinomycetes</taxon>
        <taxon>Mycobacteriales</taxon>
        <taxon>Mycobacteriaceae</taxon>
        <taxon>Mycolicibacterium</taxon>
    </lineage>
</organism>